<dbReference type="Proteomes" id="UP001596306">
    <property type="component" value="Unassembled WGS sequence"/>
</dbReference>
<name>A0ABW1VBH8_9MICO</name>
<feature type="transmembrane region" description="Helical" evidence="1">
    <location>
        <begin position="60"/>
        <end position="82"/>
    </location>
</feature>
<evidence type="ECO:0000313" key="3">
    <source>
        <dbReference type="Proteomes" id="UP001596306"/>
    </source>
</evidence>
<keyword evidence="3" id="KW-1185">Reference proteome</keyword>
<organism evidence="2 3">
    <name type="scientific">Luethyella okanaganae</name>
    <dbReference type="NCBI Taxonomy" id="69372"/>
    <lineage>
        <taxon>Bacteria</taxon>
        <taxon>Bacillati</taxon>
        <taxon>Actinomycetota</taxon>
        <taxon>Actinomycetes</taxon>
        <taxon>Micrococcales</taxon>
        <taxon>Microbacteriaceae</taxon>
        <taxon>Luethyella</taxon>
    </lineage>
</organism>
<evidence type="ECO:0000313" key="2">
    <source>
        <dbReference type="EMBL" id="MFC6354587.1"/>
    </source>
</evidence>
<dbReference type="RefSeq" id="WP_386726186.1">
    <property type="nucleotide sequence ID" value="NZ_JBHSTP010000001.1"/>
</dbReference>
<accession>A0ABW1VBH8</accession>
<comment type="caution">
    <text evidence="2">The sequence shown here is derived from an EMBL/GenBank/DDBJ whole genome shotgun (WGS) entry which is preliminary data.</text>
</comment>
<gene>
    <name evidence="2" type="ORF">ACFQB0_00465</name>
</gene>
<protein>
    <submittedName>
        <fullName evidence="2">Uncharacterized protein</fullName>
    </submittedName>
</protein>
<proteinExistence type="predicted"/>
<reference evidence="3" key="1">
    <citation type="journal article" date="2019" name="Int. J. Syst. Evol. Microbiol.">
        <title>The Global Catalogue of Microorganisms (GCM) 10K type strain sequencing project: providing services to taxonomists for standard genome sequencing and annotation.</title>
        <authorList>
            <consortium name="The Broad Institute Genomics Platform"/>
            <consortium name="The Broad Institute Genome Sequencing Center for Infectious Disease"/>
            <person name="Wu L."/>
            <person name="Ma J."/>
        </authorList>
    </citation>
    <scope>NUCLEOTIDE SEQUENCE [LARGE SCALE GENOMIC DNA]</scope>
    <source>
        <strain evidence="3">CCUG 43304</strain>
    </source>
</reference>
<keyword evidence="1" id="KW-1133">Transmembrane helix</keyword>
<evidence type="ECO:0000256" key="1">
    <source>
        <dbReference type="SAM" id="Phobius"/>
    </source>
</evidence>
<dbReference type="EMBL" id="JBHSTP010000001">
    <property type="protein sequence ID" value="MFC6354587.1"/>
    <property type="molecule type" value="Genomic_DNA"/>
</dbReference>
<sequence>MMDEVERRIRAARPLSGNRYQPLSDRAKRELADLLLSNPDRRSAIRRPRRPANRRRGGQLLRIVGSAAAALVVLGTVMISVLHQTPAVAMTPPLLETTSVDETVPALLEDLEQKRRDVELPSGNTIRAQTWSLNTTVDAKGNITSSTVEPQWNETMFEKDGSVRSLVVAADPFPGEDTEGLTKTGTVLADESYARGEYASPFAEPVPTDPALIGSYLARAAGKDSLTAGETIIEISGLLSNVPLDKGQEIAILSYLRTVRGLTVAGAVTDRLGRVGVALKATDREPGELEDLLIISTETGAIIASETIYIGSDRTDIRSLSVIDYTVWER</sequence>
<keyword evidence="1" id="KW-0472">Membrane</keyword>
<keyword evidence="1" id="KW-0812">Transmembrane</keyword>